<reference evidence="1" key="1">
    <citation type="submission" date="2014-11" db="EMBL/GenBank/DDBJ databases">
        <authorList>
            <person name="Amaro Gonzalez C."/>
        </authorList>
    </citation>
    <scope>NUCLEOTIDE SEQUENCE</scope>
</reference>
<proteinExistence type="predicted"/>
<name>A0A0E9SMG5_ANGAN</name>
<dbReference type="EMBL" id="GBXM01066742">
    <property type="protein sequence ID" value="JAH41835.1"/>
    <property type="molecule type" value="Transcribed_RNA"/>
</dbReference>
<accession>A0A0E9SMG5</accession>
<reference evidence="1" key="2">
    <citation type="journal article" date="2015" name="Fish Shellfish Immunol.">
        <title>Early steps in the European eel (Anguilla anguilla)-Vibrio vulnificus interaction in the gills: Role of the RtxA13 toxin.</title>
        <authorList>
            <person name="Callol A."/>
            <person name="Pajuelo D."/>
            <person name="Ebbesson L."/>
            <person name="Teles M."/>
            <person name="MacKenzie S."/>
            <person name="Amaro C."/>
        </authorList>
    </citation>
    <scope>NUCLEOTIDE SEQUENCE</scope>
</reference>
<dbReference type="AlphaFoldDB" id="A0A0E9SMG5"/>
<protein>
    <submittedName>
        <fullName evidence="1">Uncharacterized protein</fullName>
    </submittedName>
</protein>
<organism evidence="1">
    <name type="scientific">Anguilla anguilla</name>
    <name type="common">European freshwater eel</name>
    <name type="synonym">Muraena anguilla</name>
    <dbReference type="NCBI Taxonomy" id="7936"/>
    <lineage>
        <taxon>Eukaryota</taxon>
        <taxon>Metazoa</taxon>
        <taxon>Chordata</taxon>
        <taxon>Craniata</taxon>
        <taxon>Vertebrata</taxon>
        <taxon>Euteleostomi</taxon>
        <taxon>Actinopterygii</taxon>
        <taxon>Neopterygii</taxon>
        <taxon>Teleostei</taxon>
        <taxon>Anguilliformes</taxon>
        <taxon>Anguillidae</taxon>
        <taxon>Anguilla</taxon>
    </lineage>
</organism>
<evidence type="ECO:0000313" key="1">
    <source>
        <dbReference type="EMBL" id="JAH41835.1"/>
    </source>
</evidence>
<sequence length="44" mass="4878">MASVAKLLRYGRECVGTSFFIVRGLASSEILTRLEPSRFPAAYL</sequence>